<feature type="transmembrane region" description="Helical" evidence="7">
    <location>
        <begin position="153"/>
        <end position="177"/>
    </location>
</feature>
<feature type="transmembrane region" description="Helical" evidence="7">
    <location>
        <begin position="221"/>
        <end position="241"/>
    </location>
</feature>
<accession>A0A9Q8LGV7</accession>
<dbReference type="EMBL" id="CP090167">
    <property type="protein sequence ID" value="UJO17255.1"/>
    <property type="molecule type" value="Genomic_DNA"/>
</dbReference>
<dbReference type="RefSeq" id="XP_047761621.1">
    <property type="nucleotide sequence ID" value="XM_047904854.1"/>
</dbReference>
<evidence type="ECO:0000256" key="1">
    <source>
        <dbReference type="ARBA" id="ARBA00004141"/>
    </source>
</evidence>
<feature type="transmembrane region" description="Helical" evidence="7">
    <location>
        <begin position="104"/>
        <end position="121"/>
    </location>
</feature>
<sequence>MAKFGEKNEKNNDVPPEHIERVPTPENGGLDTAFAFLRDHDAIDTHHICLKALRRKLDWNLVPLMFCIHLTQALDSYLLNYAIVMGLPEDLGLEGQQLSNIASSIKWVHLAACAVVGLFLNKFPISTSLGWAMMTWGVLNACTAAVQKYPQMLAIRILMGVFDSMFHPVMMLVTSQFYRKDEQIVRFQLWWCSQGFGTIIGALISYGFQFVNGGGMESWRIMYLVLGCWTLIISIWTLWCLPNSPMAAKFLSTEEKVALLRHIAPNQTGVNNHKIRPKQILDIFRDPQVGLLCSLVIITGFGVGIMSNFSSTLIKSFGYSSKEATLLSAPGGAVAILVCFLSTWVVRREYLRRWSALGICYTIAFVGSCLVAFSPKNNEAAHLVGLYLFDFSTATVGIKFQWNAANIAGHTKRPMTMAFLGASFTIGMIAGPYAVQKKDAPDYFTAKYSLVGSKGGCMVLVCMLALYYLLANRSKDRKFGKQRDLVTDLNDSRSEEESLEGKWANLTDKERPTFRYIY</sequence>
<evidence type="ECO:0000259" key="8">
    <source>
        <dbReference type="PROSITE" id="PS50850"/>
    </source>
</evidence>
<gene>
    <name evidence="9" type="ORF">CLAFUR5_05706</name>
</gene>
<evidence type="ECO:0000256" key="7">
    <source>
        <dbReference type="SAM" id="Phobius"/>
    </source>
</evidence>
<dbReference type="GO" id="GO:0022857">
    <property type="term" value="F:transmembrane transporter activity"/>
    <property type="evidence" value="ECO:0007669"/>
    <property type="project" value="InterPro"/>
</dbReference>
<dbReference type="SUPFAM" id="SSF103473">
    <property type="entry name" value="MFS general substrate transporter"/>
    <property type="match status" value="1"/>
</dbReference>
<feature type="transmembrane region" description="Helical" evidence="7">
    <location>
        <begin position="354"/>
        <end position="374"/>
    </location>
</feature>
<dbReference type="GeneID" id="71985584"/>
<dbReference type="PROSITE" id="PS50850">
    <property type="entry name" value="MFS"/>
    <property type="match status" value="1"/>
</dbReference>
<feature type="transmembrane region" description="Helical" evidence="7">
    <location>
        <begin position="327"/>
        <end position="347"/>
    </location>
</feature>
<proteinExistence type="predicted"/>
<evidence type="ECO:0000313" key="9">
    <source>
        <dbReference type="EMBL" id="UJO17255.1"/>
    </source>
</evidence>
<feature type="transmembrane region" description="Helical" evidence="7">
    <location>
        <begin position="414"/>
        <end position="436"/>
    </location>
</feature>
<evidence type="ECO:0000313" key="10">
    <source>
        <dbReference type="Proteomes" id="UP000756132"/>
    </source>
</evidence>
<dbReference type="PANTHER" id="PTHR43791">
    <property type="entry name" value="PERMEASE-RELATED"/>
    <property type="match status" value="1"/>
</dbReference>
<dbReference type="Gene3D" id="1.20.1250.20">
    <property type="entry name" value="MFS general substrate transporter like domains"/>
    <property type="match status" value="2"/>
</dbReference>
<dbReference type="GO" id="GO:0016020">
    <property type="term" value="C:membrane"/>
    <property type="evidence" value="ECO:0007669"/>
    <property type="project" value="UniProtKB-SubCell"/>
</dbReference>
<keyword evidence="5 7" id="KW-0472">Membrane</keyword>
<feature type="compositionally biased region" description="Basic and acidic residues" evidence="6">
    <location>
        <begin position="1"/>
        <end position="23"/>
    </location>
</feature>
<reference evidence="9" key="2">
    <citation type="journal article" date="2022" name="Microb. Genom.">
        <title>A chromosome-scale genome assembly of the tomato pathogen Cladosporium fulvum reveals a compartmentalized genome architecture and the presence of a dispensable chromosome.</title>
        <authorList>
            <person name="Zaccaron A.Z."/>
            <person name="Chen L.H."/>
            <person name="Samaras A."/>
            <person name="Stergiopoulos I."/>
        </authorList>
    </citation>
    <scope>NUCLEOTIDE SEQUENCE</scope>
    <source>
        <strain evidence="9">Race5_Kim</strain>
    </source>
</reference>
<dbReference type="Proteomes" id="UP000756132">
    <property type="component" value="Chromosome 5"/>
</dbReference>
<name>A0A9Q8LGV7_PASFU</name>
<feature type="transmembrane region" description="Helical" evidence="7">
    <location>
        <begin position="189"/>
        <end position="209"/>
    </location>
</feature>
<feature type="region of interest" description="Disordered" evidence="6">
    <location>
        <begin position="1"/>
        <end position="26"/>
    </location>
</feature>
<reference evidence="9" key="1">
    <citation type="submission" date="2021-12" db="EMBL/GenBank/DDBJ databases">
        <authorList>
            <person name="Zaccaron A."/>
            <person name="Stergiopoulos I."/>
        </authorList>
    </citation>
    <scope>NUCLEOTIDE SEQUENCE</scope>
    <source>
        <strain evidence="9">Race5_Kim</strain>
    </source>
</reference>
<keyword evidence="3 7" id="KW-0812">Transmembrane</keyword>
<dbReference type="OrthoDB" id="6730379at2759"/>
<feature type="transmembrane region" description="Helical" evidence="7">
    <location>
        <begin position="448"/>
        <end position="470"/>
    </location>
</feature>
<feature type="transmembrane region" description="Helical" evidence="7">
    <location>
        <begin position="289"/>
        <end position="307"/>
    </location>
</feature>
<dbReference type="PANTHER" id="PTHR43791:SF40">
    <property type="entry name" value="THIAMINE PATHWAY TRANSPORTER THI73"/>
    <property type="match status" value="1"/>
</dbReference>
<dbReference type="OMA" id="IVRFQLW"/>
<evidence type="ECO:0000256" key="6">
    <source>
        <dbReference type="SAM" id="MobiDB-lite"/>
    </source>
</evidence>
<dbReference type="AlphaFoldDB" id="A0A9Q8LGV7"/>
<protein>
    <submittedName>
        <fullName evidence="9">Thiamine pathway transporter THI73</fullName>
    </submittedName>
</protein>
<dbReference type="InterPro" id="IPR036259">
    <property type="entry name" value="MFS_trans_sf"/>
</dbReference>
<comment type="subcellular location">
    <subcellularLocation>
        <location evidence="1">Membrane</location>
        <topology evidence="1">Multi-pass membrane protein</topology>
    </subcellularLocation>
</comment>
<keyword evidence="10" id="KW-1185">Reference proteome</keyword>
<keyword evidence="2" id="KW-0813">Transport</keyword>
<feature type="transmembrane region" description="Helical" evidence="7">
    <location>
        <begin position="380"/>
        <end position="402"/>
    </location>
</feature>
<feature type="domain" description="Major facilitator superfamily (MFS) profile" evidence="8">
    <location>
        <begin position="61"/>
        <end position="474"/>
    </location>
</feature>
<evidence type="ECO:0000256" key="2">
    <source>
        <dbReference type="ARBA" id="ARBA00022448"/>
    </source>
</evidence>
<dbReference type="InterPro" id="IPR020846">
    <property type="entry name" value="MFS_dom"/>
</dbReference>
<dbReference type="KEGG" id="ffu:CLAFUR5_05706"/>
<keyword evidence="4 7" id="KW-1133">Transmembrane helix</keyword>
<evidence type="ECO:0000256" key="4">
    <source>
        <dbReference type="ARBA" id="ARBA00022989"/>
    </source>
</evidence>
<evidence type="ECO:0000256" key="5">
    <source>
        <dbReference type="ARBA" id="ARBA00023136"/>
    </source>
</evidence>
<organism evidence="9 10">
    <name type="scientific">Passalora fulva</name>
    <name type="common">Tomato leaf mold</name>
    <name type="synonym">Cladosporium fulvum</name>
    <dbReference type="NCBI Taxonomy" id="5499"/>
    <lineage>
        <taxon>Eukaryota</taxon>
        <taxon>Fungi</taxon>
        <taxon>Dikarya</taxon>
        <taxon>Ascomycota</taxon>
        <taxon>Pezizomycotina</taxon>
        <taxon>Dothideomycetes</taxon>
        <taxon>Dothideomycetidae</taxon>
        <taxon>Mycosphaerellales</taxon>
        <taxon>Mycosphaerellaceae</taxon>
        <taxon>Fulvia</taxon>
    </lineage>
</organism>
<dbReference type="InterPro" id="IPR011701">
    <property type="entry name" value="MFS"/>
</dbReference>
<evidence type="ECO:0000256" key="3">
    <source>
        <dbReference type="ARBA" id="ARBA00022692"/>
    </source>
</evidence>
<dbReference type="Pfam" id="PF07690">
    <property type="entry name" value="MFS_1"/>
    <property type="match status" value="1"/>
</dbReference>